<feature type="compositionally biased region" description="Basic residues" evidence="1">
    <location>
        <begin position="69"/>
        <end position="81"/>
    </location>
</feature>
<organism evidence="2 3">
    <name type="scientific">Cryptolaemus montrouzieri</name>
    <dbReference type="NCBI Taxonomy" id="559131"/>
    <lineage>
        <taxon>Eukaryota</taxon>
        <taxon>Metazoa</taxon>
        <taxon>Ecdysozoa</taxon>
        <taxon>Arthropoda</taxon>
        <taxon>Hexapoda</taxon>
        <taxon>Insecta</taxon>
        <taxon>Pterygota</taxon>
        <taxon>Neoptera</taxon>
        <taxon>Endopterygota</taxon>
        <taxon>Coleoptera</taxon>
        <taxon>Polyphaga</taxon>
        <taxon>Cucujiformia</taxon>
        <taxon>Coccinelloidea</taxon>
        <taxon>Coccinellidae</taxon>
        <taxon>Scymninae</taxon>
        <taxon>Scymnini</taxon>
        <taxon>Cryptolaemus</taxon>
    </lineage>
</organism>
<evidence type="ECO:0000313" key="3">
    <source>
        <dbReference type="Proteomes" id="UP001516400"/>
    </source>
</evidence>
<feature type="compositionally biased region" description="Polar residues" evidence="1">
    <location>
        <begin position="40"/>
        <end position="55"/>
    </location>
</feature>
<protein>
    <submittedName>
        <fullName evidence="2">Uncharacterized protein</fullName>
    </submittedName>
</protein>
<gene>
    <name evidence="2" type="ORF">HHI36_006802</name>
</gene>
<keyword evidence="3" id="KW-1185">Reference proteome</keyword>
<dbReference type="AlphaFoldDB" id="A0ABD2NY61"/>
<accession>A0ABD2NY61</accession>
<evidence type="ECO:0000313" key="2">
    <source>
        <dbReference type="EMBL" id="KAL3283663.1"/>
    </source>
</evidence>
<feature type="region of interest" description="Disordered" evidence="1">
    <location>
        <begin position="1"/>
        <end position="81"/>
    </location>
</feature>
<name>A0ABD2NY61_9CUCU</name>
<evidence type="ECO:0000256" key="1">
    <source>
        <dbReference type="SAM" id="MobiDB-lite"/>
    </source>
</evidence>
<sequence length="81" mass="9537">MDNAMENEKPTISSRKKTCPPQPSKQQQEKRNINEDPDNTDNSNEVVNETPNISLRKTICPIRPSKIQQQKKKDRRRFRQC</sequence>
<proteinExistence type="predicted"/>
<reference evidence="2 3" key="1">
    <citation type="journal article" date="2021" name="BMC Biol.">
        <title>Horizontally acquired antibacterial genes associated with adaptive radiation of ladybird beetles.</title>
        <authorList>
            <person name="Li H.S."/>
            <person name="Tang X.F."/>
            <person name="Huang Y.H."/>
            <person name="Xu Z.Y."/>
            <person name="Chen M.L."/>
            <person name="Du X.Y."/>
            <person name="Qiu B.Y."/>
            <person name="Chen P.T."/>
            <person name="Zhang W."/>
            <person name="Slipinski A."/>
            <person name="Escalona H.E."/>
            <person name="Waterhouse R.M."/>
            <person name="Zwick A."/>
            <person name="Pang H."/>
        </authorList>
    </citation>
    <scope>NUCLEOTIDE SEQUENCE [LARGE SCALE GENOMIC DNA]</scope>
    <source>
        <strain evidence="2">SYSU2018</strain>
    </source>
</reference>
<comment type="caution">
    <text evidence="2">The sequence shown here is derived from an EMBL/GenBank/DDBJ whole genome shotgun (WGS) entry which is preliminary data.</text>
</comment>
<dbReference type="EMBL" id="JABFTP020000144">
    <property type="protein sequence ID" value="KAL3283663.1"/>
    <property type="molecule type" value="Genomic_DNA"/>
</dbReference>
<dbReference type="Proteomes" id="UP001516400">
    <property type="component" value="Unassembled WGS sequence"/>
</dbReference>